<dbReference type="Gene3D" id="2.40.50.140">
    <property type="entry name" value="Nucleic acid-binding proteins"/>
    <property type="match status" value="1"/>
</dbReference>
<protein>
    <submittedName>
        <fullName evidence="4">30S ribosomal protein S17</fullName>
    </submittedName>
</protein>
<proteinExistence type="inferred from homology"/>
<gene>
    <name evidence="4" type="primary">rps17</name>
</gene>
<dbReference type="GO" id="GO:0005840">
    <property type="term" value="C:ribosome"/>
    <property type="evidence" value="ECO:0007669"/>
    <property type="project" value="UniProtKB-KW"/>
</dbReference>
<comment type="similarity">
    <text evidence="1">Belongs to the universal ribosomal protein uS17 family.</text>
</comment>
<keyword evidence="3" id="KW-0687">Ribonucleoprotein</keyword>
<dbReference type="SUPFAM" id="SSF50249">
    <property type="entry name" value="Nucleic acid-binding proteins"/>
    <property type="match status" value="1"/>
</dbReference>
<evidence type="ECO:0000313" key="4">
    <source>
        <dbReference type="EMBL" id="QEM01719.1"/>
    </source>
</evidence>
<dbReference type="Pfam" id="PF00366">
    <property type="entry name" value="Ribosomal_S17"/>
    <property type="match status" value="1"/>
</dbReference>
<dbReference type="GO" id="GO:0006412">
    <property type="term" value="P:translation"/>
    <property type="evidence" value="ECO:0007669"/>
    <property type="project" value="InterPro"/>
</dbReference>
<accession>A0A5C1H8A6</accession>
<dbReference type="InterPro" id="IPR012340">
    <property type="entry name" value="NA-bd_OB-fold"/>
</dbReference>
<evidence type="ECO:0000256" key="1">
    <source>
        <dbReference type="ARBA" id="ARBA00010254"/>
    </source>
</evidence>
<evidence type="ECO:0000256" key="2">
    <source>
        <dbReference type="ARBA" id="ARBA00022980"/>
    </source>
</evidence>
<name>A0A5C1H8A6_9APIC</name>
<evidence type="ECO:0000256" key="3">
    <source>
        <dbReference type="ARBA" id="ARBA00023274"/>
    </source>
</evidence>
<dbReference type="InterPro" id="IPR000266">
    <property type="entry name" value="Ribosomal_uS17"/>
</dbReference>
<dbReference type="GO" id="GO:0003735">
    <property type="term" value="F:structural constituent of ribosome"/>
    <property type="evidence" value="ECO:0007669"/>
    <property type="project" value="InterPro"/>
</dbReference>
<dbReference type="GO" id="GO:1990904">
    <property type="term" value="C:ribonucleoprotein complex"/>
    <property type="evidence" value="ECO:0007669"/>
    <property type="project" value="UniProtKB-KW"/>
</dbReference>
<organism evidence="4">
    <name type="scientific">Nephromyces sp. ex Molgula occidentalis</name>
    <dbReference type="NCBI Taxonomy" id="2544991"/>
    <lineage>
        <taxon>Eukaryota</taxon>
        <taxon>Sar</taxon>
        <taxon>Alveolata</taxon>
        <taxon>Apicomplexa</taxon>
        <taxon>Aconoidasida</taxon>
        <taxon>Nephromycida</taxon>
        <taxon>Nephromyces</taxon>
    </lineage>
</organism>
<sequence length="78" mass="9594">MIFYKLGLIISKKTSKTAILKYFYNSYNKKYKCTTILSQQYWIHDLRNESWEGDWVLFKVKKYPQSKKKYYILSKIYS</sequence>
<keyword evidence="2 4" id="KW-0689">Ribosomal protein</keyword>
<dbReference type="AlphaFoldDB" id="A0A5C1H8A6"/>
<dbReference type="EMBL" id="MK573204">
    <property type="protein sequence ID" value="QEM01719.1"/>
    <property type="molecule type" value="Genomic_DNA"/>
</dbReference>
<reference evidence="4" key="1">
    <citation type="journal article" date="2019" name="Genome Biol. Evol.">
        <title>Nephromyces represents a diverse and novel lineage of the Apicomplexa that has retained apicoplasts.</title>
        <authorList>
            <person name="Munoz-Gomez S.A."/>
            <person name="Durnin K."/>
            <person name="Eme L."/>
            <person name="Paight C."/>
            <person name="Lane C.E."/>
            <person name="Saffo M.B."/>
            <person name="Slamovits C.H."/>
        </authorList>
    </citation>
    <scope>NUCLEOTIDE SEQUENCE</scope>
    <source>
        <strain evidence="4">638</strain>
    </source>
</reference>